<dbReference type="PANTHER" id="PTHR31900">
    <property type="entry name" value="F-BOX/RNI SUPERFAMILY PROTEIN-RELATED"/>
    <property type="match status" value="1"/>
</dbReference>
<keyword evidence="3" id="KW-1185">Reference proteome</keyword>
<evidence type="ECO:0000313" key="2">
    <source>
        <dbReference type="EMBL" id="CAA7016875.1"/>
    </source>
</evidence>
<dbReference type="InterPro" id="IPR006566">
    <property type="entry name" value="FBD"/>
</dbReference>
<dbReference type="InterPro" id="IPR036047">
    <property type="entry name" value="F-box-like_dom_sf"/>
</dbReference>
<reference evidence="2" key="1">
    <citation type="submission" date="2020-01" db="EMBL/GenBank/DDBJ databases">
        <authorList>
            <person name="Mishra B."/>
        </authorList>
    </citation>
    <scope>NUCLEOTIDE SEQUENCE [LARGE SCALE GENOMIC DNA]</scope>
</reference>
<gene>
    <name evidence="2" type="ORF">MERR_LOCUS4110</name>
</gene>
<feature type="domain" description="FBD" evidence="1">
    <location>
        <begin position="188"/>
        <end position="263"/>
    </location>
</feature>
<dbReference type="EMBL" id="CACVBM020000266">
    <property type="protein sequence ID" value="CAA7016875.1"/>
    <property type="molecule type" value="Genomic_DNA"/>
</dbReference>
<dbReference type="Pfam" id="PF00646">
    <property type="entry name" value="F-box"/>
    <property type="match status" value="1"/>
</dbReference>
<sequence length="264" mass="30246">MKQGLVKDEDRISRSPEEVILHILSFLPTKDAVATSAFAKQWRSRWKMVPVLDFDYESDDQSGDETFPEMLNYFNTLKFCVIENATELVEAQISDVSNTVNDNILGSLTSAKRLCLDLSLEKITFPMGCIFYQLVYLELKSHKAADWRNLLVLMLDRSPELQVLKLNGLLRNSNRGRVAWSQPKNVAECLLFSLETFVWESYKERPEPEEEKEVAKYILTNAKCLKRATVYIEGLSSDDRLDLLEELESVVRASNSSCQISMLD</sequence>
<evidence type="ECO:0000259" key="1">
    <source>
        <dbReference type="SMART" id="SM00579"/>
    </source>
</evidence>
<comment type="caution">
    <text evidence="2">The sequence shown here is derived from an EMBL/GenBank/DDBJ whole genome shotgun (WGS) entry which is preliminary data.</text>
</comment>
<organism evidence="2 3">
    <name type="scientific">Microthlaspi erraticum</name>
    <dbReference type="NCBI Taxonomy" id="1685480"/>
    <lineage>
        <taxon>Eukaryota</taxon>
        <taxon>Viridiplantae</taxon>
        <taxon>Streptophyta</taxon>
        <taxon>Embryophyta</taxon>
        <taxon>Tracheophyta</taxon>
        <taxon>Spermatophyta</taxon>
        <taxon>Magnoliopsida</taxon>
        <taxon>eudicotyledons</taxon>
        <taxon>Gunneridae</taxon>
        <taxon>Pentapetalae</taxon>
        <taxon>rosids</taxon>
        <taxon>malvids</taxon>
        <taxon>Brassicales</taxon>
        <taxon>Brassicaceae</taxon>
        <taxon>Coluteocarpeae</taxon>
        <taxon>Microthlaspi</taxon>
    </lineage>
</organism>
<dbReference type="SMART" id="SM00579">
    <property type="entry name" value="FBD"/>
    <property type="match status" value="1"/>
</dbReference>
<dbReference type="Pfam" id="PF08387">
    <property type="entry name" value="FBD"/>
    <property type="match status" value="1"/>
</dbReference>
<dbReference type="InterPro" id="IPR050232">
    <property type="entry name" value="FBL13/AtMIF1-like"/>
</dbReference>
<evidence type="ECO:0000313" key="3">
    <source>
        <dbReference type="Proteomes" id="UP000467841"/>
    </source>
</evidence>
<dbReference type="InterPro" id="IPR053781">
    <property type="entry name" value="F-box_AtFBL13-like"/>
</dbReference>
<dbReference type="PANTHER" id="PTHR31900:SF34">
    <property type="entry name" value="EMB|CAB62440.1-RELATED"/>
    <property type="match status" value="1"/>
</dbReference>
<protein>
    <recommendedName>
        <fullName evidence="1">FBD domain-containing protein</fullName>
    </recommendedName>
</protein>
<dbReference type="InterPro" id="IPR001810">
    <property type="entry name" value="F-box_dom"/>
</dbReference>
<accession>A0A6D2HQK6</accession>
<proteinExistence type="predicted"/>
<dbReference type="Gene3D" id="1.20.1280.50">
    <property type="match status" value="1"/>
</dbReference>
<name>A0A6D2HQK6_9BRAS</name>
<dbReference type="AlphaFoldDB" id="A0A6D2HQK6"/>
<dbReference type="CDD" id="cd22160">
    <property type="entry name" value="F-box_AtFBL13-like"/>
    <property type="match status" value="1"/>
</dbReference>
<dbReference type="OrthoDB" id="10647799at2759"/>
<dbReference type="Proteomes" id="UP000467841">
    <property type="component" value="Unassembled WGS sequence"/>
</dbReference>
<dbReference type="SUPFAM" id="SSF81383">
    <property type="entry name" value="F-box domain"/>
    <property type="match status" value="1"/>
</dbReference>